<evidence type="ECO:0000256" key="1">
    <source>
        <dbReference type="SAM" id="MobiDB-lite"/>
    </source>
</evidence>
<comment type="caution">
    <text evidence="2">The sequence shown here is derived from an EMBL/GenBank/DDBJ whole genome shotgun (WGS) entry which is preliminary data.</text>
</comment>
<evidence type="ECO:0000313" key="2">
    <source>
        <dbReference type="EMBL" id="KAJ7415859.1"/>
    </source>
</evidence>
<feature type="region of interest" description="Disordered" evidence="1">
    <location>
        <begin position="154"/>
        <end position="173"/>
    </location>
</feature>
<evidence type="ECO:0000313" key="3">
    <source>
        <dbReference type="Proteomes" id="UP001145742"/>
    </source>
</evidence>
<gene>
    <name evidence="2" type="ORF">WISP_75736</name>
</gene>
<feature type="compositionally biased region" description="Basic and acidic residues" evidence="1">
    <location>
        <begin position="160"/>
        <end position="173"/>
    </location>
</feature>
<dbReference type="EMBL" id="WHWB01033899">
    <property type="protein sequence ID" value="KAJ7415859.1"/>
    <property type="molecule type" value="Genomic_DNA"/>
</dbReference>
<accession>A0ABQ9DB02</accession>
<organism evidence="2 3">
    <name type="scientific">Willisornis vidua</name>
    <name type="common">Xingu scale-backed antbird</name>
    <dbReference type="NCBI Taxonomy" id="1566151"/>
    <lineage>
        <taxon>Eukaryota</taxon>
        <taxon>Metazoa</taxon>
        <taxon>Chordata</taxon>
        <taxon>Craniata</taxon>
        <taxon>Vertebrata</taxon>
        <taxon>Euteleostomi</taxon>
        <taxon>Archelosauria</taxon>
        <taxon>Archosauria</taxon>
        <taxon>Dinosauria</taxon>
        <taxon>Saurischia</taxon>
        <taxon>Theropoda</taxon>
        <taxon>Coelurosauria</taxon>
        <taxon>Aves</taxon>
        <taxon>Neognathae</taxon>
        <taxon>Neoaves</taxon>
        <taxon>Telluraves</taxon>
        <taxon>Australaves</taxon>
        <taxon>Passeriformes</taxon>
        <taxon>Thamnophilidae</taxon>
        <taxon>Willisornis</taxon>
    </lineage>
</organism>
<name>A0ABQ9DB02_9PASS</name>
<sequence>MVQTIARQAVALQTIGVYGDAQIHLMSMENPTLQQVDAPEGDYGTEENLHWSRVLAGPGERTDERRDRAAWWTPGVHLESTLIFKSPLMDPGSIALSTGLGVVFGPYPKGEQWIPDGSNRAALWTWLSTEKKSSPKKLSKSHFAASISDLRTTRHNTRTLSERNHSHEGYWSP</sequence>
<protein>
    <submittedName>
        <fullName evidence="2">Uncharacterized protein</fullName>
    </submittedName>
</protein>
<keyword evidence="3" id="KW-1185">Reference proteome</keyword>
<reference evidence="2" key="1">
    <citation type="submission" date="2019-10" db="EMBL/GenBank/DDBJ databases">
        <authorList>
            <person name="Soares A.E.R."/>
            <person name="Aleixo A."/>
            <person name="Schneider P."/>
            <person name="Miyaki C.Y."/>
            <person name="Schneider M.P."/>
            <person name="Mello C."/>
            <person name="Vasconcelos A.T.R."/>
        </authorList>
    </citation>
    <scope>NUCLEOTIDE SEQUENCE</scope>
    <source>
        <tissue evidence="2">Muscle</tissue>
    </source>
</reference>
<dbReference type="Proteomes" id="UP001145742">
    <property type="component" value="Unassembled WGS sequence"/>
</dbReference>
<proteinExistence type="predicted"/>